<gene>
    <name evidence="1" type="ORF">SMN809_LOCUS32517</name>
</gene>
<dbReference type="AlphaFoldDB" id="A0A8S2WE19"/>
<evidence type="ECO:0000313" key="1">
    <source>
        <dbReference type="EMBL" id="CAF4446702.1"/>
    </source>
</evidence>
<evidence type="ECO:0000313" key="2">
    <source>
        <dbReference type="Proteomes" id="UP000676336"/>
    </source>
</evidence>
<protein>
    <submittedName>
        <fullName evidence="1">Uncharacterized protein</fullName>
    </submittedName>
</protein>
<dbReference type="Proteomes" id="UP000676336">
    <property type="component" value="Unassembled WGS sequence"/>
</dbReference>
<organism evidence="1 2">
    <name type="scientific">Rotaria magnacalcarata</name>
    <dbReference type="NCBI Taxonomy" id="392030"/>
    <lineage>
        <taxon>Eukaryota</taxon>
        <taxon>Metazoa</taxon>
        <taxon>Spiralia</taxon>
        <taxon>Gnathifera</taxon>
        <taxon>Rotifera</taxon>
        <taxon>Eurotatoria</taxon>
        <taxon>Bdelloidea</taxon>
        <taxon>Philodinida</taxon>
        <taxon>Philodinidae</taxon>
        <taxon>Rotaria</taxon>
    </lineage>
</organism>
<dbReference type="EMBL" id="CAJOBI010068443">
    <property type="protein sequence ID" value="CAF4446702.1"/>
    <property type="molecule type" value="Genomic_DNA"/>
</dbReference>
<comment type="caution">
    <text evidence="1">The sequence shown here is derived from an EMBL/GenBank/DDBJ whole genome shotgun (WGS) entry which is preliminary data.</text>
</comment>
<sequence length="150" mass="16966">MHAGSNQASKIRHSEDDEAPVHWHVYVQIVDGSLGMVETDTSLTFYILQRFYFNFHYLIINSAAIPSLSSDSQISSTAVAYSSSCTSLKPPKQGGRHRDFIWLYFNDISPAKTSGHRKAQFVNYDLDARGKTIIKIRDLVKQSLRARSNK</sequence>
<accession>A0A8S2WE19</accession>
<name>A0A8S2WE19_9BILA</name>
<reference evidence="1" key="1">
    <citation type="submission" date="2021-02" db="EMBL/GenBank/DDBJ databases">
        <authorList>
            <person name="Nowell W R."/>
        </authorList>
    </citation>
    <scope>NUCLEOTIDE SEQUENCE</scope>
</reference>
<proteinExistence type="predicted"/>